<dbReference type="RefSeq" id="WP_284319379.1">
    <property type="nucleotide sequence ID" value="NZ_BSOB01000005.1"/>
</dbReference>
<sequence>MAHAGDDRLEALWLHASHSNQAETAFLRELSDQRVTAILRQPPGAGEAAPERNLVQWHRETDGTTFVPVFTRATHLPFALPSPAQGVQVLMRVLLAAGGDQTYIVNPLSEAPFELRATQRVLLRRFIAESHHDAEWPSRRAPWIFRLPDDALYPVAVKLVEWFNATGRVDQAFLYELTRGKERRTEIVLGLNEPTDRRLADTLKTIATQAGLDTASFIVRFLPDEPSHREGLAQAGMTPFYQRPGTSRH</sequence>
<accession>A0ABQ5XK98</accession>
<gene>
    <name evidence="3" type="ORF">GCM10007901_05640</name>
</gene>
<organism evidence="3 4">
    <name type="scientific">Dyella acidisoli</name>
    <dbReference type="NCBI Taxonomy" id="1867834"/>
    <lineage>
        <taxon>Bacteria</taxon>
        <taxon>Pseudomonadati</taxon>
        <taxon>Pseudomonadota</taxon>
        <taxon>Gammaproteobacteria</taxon>
        <taxon>Lysobacterales</taxon>
        <taxon>Rhodanobacteraceae</taxon>
        <taxon>Dyella</taxon>
    </lineage>
</organism>
<keyword evidence="4" id="KW-1185">Reference proteome</keyword>
<proteinExistence type="predicted"/>
<protein>
    <recommendedName>
        <fullName evidence="2">SseB protein N-terminal domain-containing protein</fullName>
    </recommendedName>
</protein>
<name>A0ABQ5XK98_9GAMM</name>
<dbReference type="EMBL" id="BSOB01000005">
    <property type="protein sequence ID" value="GLQ91614.1"/>
    <property type="molecule type" value="Genomic_DNA"/>
</dbReference>
<evidence type="ECO:0000313" key="3">
    <source>
        <dbReference type="EMBL" id="GLQ91614.1"/>
    </source>
</evidence>
<comment type="caution">
    <text evidence="3">The sequence shown here is derived from an EMBL/GenBank/DDBJ whole genome shotgun (WGS) entry which is preliminary data.</text>
</comment>
<feature type="region of interest" description="Disordered" evidence="1">
    <location>
        <begin position="229"/>
        <end position="249"/>
    </location>
</feature>
<dbReference type="InterPro" id="IPR009839">
    <property type="entry name" value="SseB_N"/>
</dbReference>
<reference evidence="4" key="1">
    <citation type="journal article" date="2019" name="Int. J. Syst. Evol. Microbiol.">
        <title>The Global Catalogue of Microorganisms (GCM) 10K type strain sequencing project: providing services to taxonomists for standard genome sequencing and annotation.</title>
        <authorList>
            <consortium name="The Broad Institute Genomics Platform"/>
            <consortium name="The Broad Institute Genome Sequencing Center for Infectious Disease"/>
            <person name="Wu L."/>
            <person name="Ma J."/>
        </authorList>
    </citation>
    <scope>NUCLEOTIDE SEQUENCE [LARGE SCALE GENOMIC DNA]</scope>
    <source>
        <strain evidence="4">NBRC 111980</strain>
    </source>
</reference>
<dbReference type="Pfam" id="PF07179">
    <property type="entry name" value="SseB"/>
    <property type="match status" value="1"/>
</dbReference>
<evidence type="ECO:0000313" key="4">
    <source>
        <dbReference type="Proteomes" id="UP001156670"/>
    </source>
</evidence>
<evidence type="ECO:0000256" key="1">
    <source>
        <dbReference type="SAM" id="MobiDB-lite"/>
    </source>
</evidence>
<evidence type="ECO:0000259" key="2">
    <source>
        <dbReference type="Pfam" id="PF07179"/>
    </source>
</evidence>
<feature type="domain" description="SseB protein N-terminal" evidence="2">
    <location>
        <begin position="11"/>
        <end position="117"/>
    </location>
</feature>
<dbReference type="Proteomes" id="UP001156670">
    <property type="component" value="Unassembled WGS sequence"/>
</dbReference>